<feature type="domain" description="SprT-like" evidence="4">
    <location>
        <begin position="500"/>
        <end position="673"/>
    </location>
</feature>
<dbReference type="PANTHER" id="PTHR21220:SF0">
    <property type="entry name" value="DNA-DEPENDENT METALLOPROTEASE SPRTN"/>
    <property type="match status" value="1"/>
</dbReference>
<proteinExistence type="predicted"/>
<dbReference type="GO" id="GO:0031593">
    <property type="term" value="F:polyubiquitin modification-dependent protein binding"/>
    <property type="evidence" value="ECO:0007669"/>
    <property type="project" value="TreeGrafter"/>
</dbReference>
<dbReference type="InterPro" id="IPR006640">
    <property type="entry name" value="SprT-like_domain"/>
</dbReference>
<dbReference type="AlphaFoldDB" id="A0A915MZL8"/>
<sequence>MLFGIGFKKLCLTKFVSSFGSVRFLNGREAESFEKVRKEFKSVNGKDMFFLNVEDPRFSEMPLKSRNNLVLSFFPEDSRKNIIVETHCPSAKNDREVKPIYWSDVVPNPLNKPTTPQEFFDQAVYFYDQGSHSYSYDDNEETDALNIAADYLLASMTFSNYIYDLHTKNCFEREELFRSLDPENLIEYMWIPFSINEGTTTTKDNKEDGATTNKEVKIFGPKVFQRIVVLVKEEILSLKEVKQWTNVSSFGSVSFLNGREAESFEKVRKEFKSVNGKKMFFLNVEDPRFYAMPLKSRNDLVLSFFPEDLRKNIIVEARYPPAKKDREVKPIYWSDVVAKPLNKPTTPQEFFDQAVYFYDQGSHSYSYDDNEETDALNIAADYLSASMTFSNYIYDLHTKNCFEREELFRSFDPENLIEYMWIPFSINEGTTTNKEVKIFGPKIFQRIEVLVKEERLSLKEVKQWTNVKMTDSQFEKWFKFVTENEAKKLDDSLELDDPHPDIHQLYILFDHQFFYGKLNERACTVAWSKRMTSCAGVCQFYRKTGLCCVRLSEPLLKLRRRRDLVETLLHEMIHAYLFVTGGALFMDRDGHGPEFQSHMNRINSLAGTSITIFHSFHAEVIHYKQHWWRCSGPCKERAPYYGWVKRAVNRKPGPYDYWWKQHQVDCGGDYIKVKEPEKSQENTKEDSSGRKRKIGLKVQEANEQNQPRIDRIFSVEKKASTDLISLPSSSSSNNNNINCFVLDDENDEDICIIGEVVKSPRLKTLKSSKTNDGVKRIFPGKDDSGGENEIALTDKQQLHIEEIPSTFNTKNSDIFNFSINQKTPTTPQHLNNNNSINNISPPPPLYFGAEDDFLYSNDLSPINNLQPSTSSQNSNNSSKRSLINKEDKNEFLSENCEVNNEKNVEEEEEAQPAAKKRKKRTKEEIEAEKLQKEVIRVQREMQSAKNTKCEQYLFCYFSNRILTINDNLREELNTRFNERGIPNQLIYENSTGNLMRITWRRKRIEACIDQGKLNKSENMELQSWFCCVLSAETFTVLAKTKEGVINFIKEQTVAHKKQSKEDLSSLIFEAYERYRAQIRMVPDVLDFSFLVVQMHRALAKAEKKSDKLAMAELVGIASNHFAVSKGISEGPGMVTDWWTRMLEHVPRLSEEQRRAIIKEHPNPIKLMSNLMDLTNSPGNSMFRLSEIKGESGRRLGPVMAQRIYKILTSMEGEEIIDLGTN</sequence>
<dbReference type="InterPro" id="IPR042530">
    <property type="entry name" value="EME1/EME2_C"/>
</dbReference>
<keyword evidence="5" id="KW-1185">Reference proteome</keyword>
<dbReference type="Gene3D" id="1.10.150.670">
    <property type="entry name" value="Crossover junction endonuclease EME1, DNA-binding domain"/>
    <property type="match status" value="1"/>
</dbReference>
<dbReference type="InterPro" id="IPR055220">
    <property type="entry name" value="SPRTN_ZBD"/>
</dbReference>
<dbReference type="InterPro" id="IPR044245">
    <property type="entry name" value="Spartan"/>
</dbReference>
<evidence type="ECO:0000259" key="4">
    <source>
        <dbReference type="SMART" id="SM00731"/>
    </source>
</evidence>
<protein>
    <submittedName>
        <fullName evidence="6">SprT-like domain-containing protein</fullName>
    </submittedName>
</protein>
<dbReference type="SMART" id="SM00731">
    <property type="entry name" value="SprT"/>
    <property type="match status" value="1"/>
</dbReference>
<dbReference type="GO" id="GO:0006974">
    <property type="term" value="P:DNA damage response"/>
    <property type="evidence" value="ECO:0007669"/>
    <property type="project" value="InterPro"/>
</dbReference>
<keyword evidence="2" id="KW-0539">Nucleus</keyword>
<dbReference type="GO" id="GO:0004222">
    <property type="term" value="F:metalloendopeptidase activity"/>
    <property type="evidence" value="ECO:0007669"/>
    <property type="project" value="InterPro"/>
</dbReference>
<evidence type="ECO:0000256" key="2">
    <source>
        <dbReference type="ARBA" id="ARBA00023242"/>
    </source>
</evidence>
<feature type="region of interest" description="Disordered" evidence="3">
    <location>
        <begin position="821"/>
        <end position="844"/>
    </location>
</feature>
<dbReference type="WBParaSite" id="scaffold5757_cov278.g9949">
    <property type="protein sequence ID" value="scaffold5757_cov278.g9949"/>
    <property type="gene ID" value="scaffold5757_cov278.g9949"/>
</dbReference>
<reference evidence="6" key="1">
    <citation type="submission" date="2022-11" db="UniProtKB">
        <authorList>
            <consortium name="WormBaseParasite"/>
        </authorList>
    </citation>
    <scope>IDENTIFICATION</scope>
</reference>
<dbReference type="Pfam" id="PF22934">
    <property type="entry name" value="SPRTN_ZBD"/>
    <property type="match status" value="1"/>
</dbReference>
<dbReference type="GO" id="GO:0003697">
    <property type="term" value="F:single-stranded DNA binding"/>
    <property type="evidence" value="ECO:0007669"/>
    <property type="project" value="InterPro"/>
</dbReference>
<feature type="region of interest" description="Disordered" evidence="3">
    <location>
        <begin position="675"/>
        <end position="704"/>
    </location>
</feature>
<feature type="compositionally biased region" description="Basic and acidic residues" evidence="3">
    <location>
        <begin position="675"/>
        <end position="689"/>
    </location>
</feature>
<dbReference type="GO" id="GO:0005634">
    <property type="term" value="C:nucleus"/>
    <property type="evidence" value="ECO:0007669"/>
    <property type="project" value="UniProtKB-SubCell"/>
</dbReference>
<comment type="subcellular location">
    <subcellularLocation>
        <location evidence="1">Nucleus</location>
    </subcellularLocation>
</comment>
<evidence type="ECO:0000256" key="1">
    <source>
        <dbReference type="ARBA" id="ARBA00004123"/>
    </source>
</evidence>
<feature type="compositionally biased region" description="Polar residues" evidence="3">
    <location>
        <begin position="821"/>
        <end position="830"/>
    </location>
</feature>
<accession>A0A915MZL8</accession>
<evidence type="ECO:0000313" key="6">
    <source>
        <dbReference type="WBParaSite" id="scaffold5757_cov278.g9949"/>
    </source>
</evidence>
<dbReference type="Pfam" id="PF10263">
    <property type="entry name" value="SprT-like"/>
    <property type="match status" value="1"/>
</dbReference>
<organism evidence="5 6">
    <name type="scientific">Meloidogyne javanica</name>
    <name type="common">Root-knot nematode worm</name>
    <dbReference type="NCBI Taxonomy" id="6303"/>
    <lineage>
        <taxon>Eukaryota</taxon>
        <taxon>Metazoa</taxon>
        <taxon>Ecdysozoa</taxon>
        <taxon>Nematoda</taxon>
        <taxon>Chromadorea</taxon>
        <taxon>Rhabditida</taxon>
        <taxon>Tylenchina</taxon>
        <taxon>Tylenchomorpha</taxon>
        <taxon>Tylenchoidea</taxon>
        <taxon>Meloidogynidae</taxon>
        <taxon>Meloidogyninae</taxon>
        <taxon>Meloidogyne</taxon>
        <taxon>Meloidogyne incognita group</taxon>
    </lineage>
</organism>
<evidence type="ECO:0000313" key="5">
    <source>
        <dbReference type="Proteomes" id="UP000887561"/>
    </source>
</evidence>
<feature type="region of interest" description="Disordered" evidence="3">
    <location>
        <begin position="858"/>
        <end position="925"/>
    </location>
</feature>
<name>A0A915MZL8_MELJA</name>
<dbReference type="PANTHER" id="PTHR21220">
    <property type="entry name" value="DNA-DEPENDENT METALLOPROTEASE SPRTN"/>
    <property type="match status" value="1"/>
</dbReference>
<dbReference type="Proteomes" id="UP000887561">
    <property type="component" value="Unplaced"/>
</dbReference>
<evidence type="ECO:0000256" key="3">
    <source>
        <dbReference type="SAM" id="MobiDB-lite"/>
    </source>
</evidence>
<feature type="compositionally biased region" description="Low complexity" evidence="3">
    <location>
        <begin position="863"/>
        <end position="881"/>
    </location>
</feature>